<gene>
    <name evidence="2" type="ORF">Sango_2820400</name>
</gene>
<dbReference type="AlphaFoldDB" id="A0AAE1T7J9"/>
<evidence type="ECO:0000256" key="1">
    <source>
        <dbReference type="SAM" id="MobiDB-lite"/>
    </source>
</evidence>
<accession>A0AAE1T7J9</accession>
<reference evidence="2" key="2">
    <citation type="journal article" date="2024" name="Plant">
        <title>Genomic evolution and insights into agronomic trait innovations of Sesamum species.</title>
        <authorList>
            <person name="Miao H."/>
            <person name="Wang L."/>
            <person name="Qu L."/>
            <person name="Liu H."/>
            <person name="Sun Y."/>
            <person name="Le M."/>
            <person name="Wang Q."/>
            <person name="Wei S."/>
            <person name="Zheng Y."/>
            <person name="Lin W."/>
            <person name="Duan Y."/>
            <person name="Cao H."/>
            <person name="Xiong S."/>
            <person name="Wang X."/>
            <person name="Wei L."/>
            <person name="Li C."/>
            <person name="Ma Q."/>
            <person name="Ju M."/>
            <person name="Zhao R."/>
            <person name="Li G."/>
            <person name="Mu C."/>
            <person name="Tian Q."/>
            <person name="Mei H."/>
            <person name="Zhang T."/>
            <person name="Gao T."/>
            <person name="Zhang H."/>
        </authorList>
    </citation>
    <scope>NUCLEOTIDE SEQUENCE</scope>
    <source>
        <strain evidence="2">K16</strain>
    </source>
</reference>
<keyword evidence="3" id="KW-1185">Reference proteome</keyword>
<feature type="region of interest" description="Disordered" evidence="1">
    <location>
        <begin position="1"/>
        <end position="22"/>
    </location>
</feature>
<reference evidence="2" key="1">
    <citation type="submission" date="2020-06" db="EMBL/GenBank/DDBJ databases">
        <authorList>
            <person name="Li T."/>
            <person name="Hu X."/>
            <person name="Zhang T."/>
            <person name="Song X."/>
            <person name="Zhang H."/>
            <person name="Dai N."/>
            <person name="Sheng W."/>
            <person name="Hou X."/>
            <person name="Wei L."/>
        </authorList>
    </citation>
    <scope>NUCLEOTIDE SEQUENCE</scope>
    <source>
        <strain evidence="2">K16</strain>
        <tissue evidence="2">Leaf</tissue>
    </source>
</reference>
<sequence>MDVDPPSREKGKSPIQYDEQGNTVPACVLPTEELLSIQLISRESDTLTRIGSQLSPTLVGRLTTLLRENTDVFAWSTPDLVGINPNIAVHSLNLDPIFPPVKQKKR</sequence>
<dbReference type="EMBL" id="JACGWL010000625">
    <property type="protein sequence ID" value="KAK4382984.1"/>
    <property type="molecule type" value="Genomic_DNA"/>
</dbReference>
<evidence type="ECO:0000313" key="3">
    <source>
        <dbReference type="Proteomes" id="UP001289374"/>
    </source>
</evidence>
<dbReference type="Proteomes" id="UP001289374">
    <property type="component" value="Unassembled WGS sequence"/>
</dbReference>
<organism evidence="2 3">
    <name type="scientific">Sesamum angolense</name>
    <dbReference type="NCBI Taxonomy" id="2727404"/>
    <lineage>
        <taxon>Eukaryota</taxon>
        <taxon>Viridiplantae</taxon>
        <taxon>Streptophyta</taxon>
        <taxon>Embryophyta</taxon>
        <taxon>Tracheophyta</taxon>
        <taxon>Spermatophyta</taxon>
        <taxon>Magnoliopsida</taxon>
        <taxon>eudicotyledons</taxon>
        <taxon>Gunneridae</taxon>
        <taxon>Pentapetalae</taxon>
        <taxon>asterids</taxon>
        <taxon>lamiids</taxon>
        <taxon>Lamiales</taxon>
        <taxon>Pedaliaceae</taxon>
        <taxon>Sesamum</taxon>
    </lineage>
</organism>
<feature type="compositionally biased region" description="Basic and acidic residues" evidence="1">
    <location>
        <begin position="1"/>
        <end position="12"/>
    </location>
</feature>
<comment type="caution">
    <text evidence="2">The sequence shown here is derived from an EMBL/GenBank/DDBJ whole genome shotgun (WGS) entry which is preliminary data.</text>
</comment>
<proteinExistence type="predicted"/>
<evidence type="ECO:0000313" key="2">
    <source>
        <dbReference type="EMBL" id="KAK4382984.1"/>
    </source>
</evidence>
<name>A0AAE1T7J9_9LAMI</name>
<protein>
    <recommendedName>
        <fullName evidence="4">Reverse transcriptase domain-containing protein</fullName>
    </recommendedName>
</protein>
<evidence type="ECO:0008006" key="4">
    <source>
        <dbReference type="Google" id="ProtNLM"/>
    </source>
</evidence>